<dbReference type="GO" id="GO:0030368">
    <property type="term" value="F:interleukin-17 receptor activity"/>
    <property type="evidence" value="ECO:0007669"/>
    <property type="project" value="InterPro"/>
</dbReference>
<keyword evidence="5 8" id="KW-0472">Membrane</keyword>
<dbReference type="Proteomes" id="UP001497644">
    <property type="component" value="Chromosome 12"/>
</dbReference>
<dbReference type="InterPro" id="IPR039465">
    <property type="entry name" value="IL-17_rcpt-like"/>
</dbReference>
<evidence type="ECO:0000256" key="8">
    <source>
        <dbReference type="SAM" id="Phobius"/>
    </source>
</evidence>
<evidence type="ECO:0000256" key="1">
    <source>
        <dbReference type="ARBA" id="ARBA00004479"/>
    </source>
</evidence>
<keyword evidence="7" id="KW-0325">Glycoprotein</keyword>
<name>A0AAV2NBL1_9HYME</name>
<reference evidence="11" key="1">
    <citation type="submission" date="2024-04" db="EMBL/GenBank/DDBJ databases">
        <authorList>
            <consortium name="Molecular Ecology Group"/>
        </authorList>
    </citation>
    <scope>NUCLEOTIDE SEQUENCE</scope>
</reference>
<accession>A0AAV2NBL1</accession>
<feature type="domain" description="SEFIR" evidence="10">
    <location>
        <begin position="327"/>
        <end position="463"/>
    </location>
</feature>
<keyword evidence="4 8" id="KW-1133">Transmembrane helix</keyword>
<dbReference type="GO" id="GO:0016020">
    <property type="term" value="C:membrane"/>
    <property type="evidence" value="ECO:0007669"/>
    <property type="project" value="UniProtKB-SubCell"/>
</dbReference>
<protein>
    <recommendedName>
        <fullName evidence="10">SEFIR domain-containing protein</fullName>
    </recommendedName>
</protein>
<dbReference type="EMBL" id="OZ034835">
    <property type="protein sequence ID" value="CAL1677057.1"/>
    <property type="molecule type" value="Genomic_DNA"/>
</dbReference>
<keyword evidence="2 8" id="KW-0812">Transmembrane</keyword>
<evidence type="ECO:0000256" key="3">
    <source>
        <dbReference type="ARBA" id="ARBA00022729"/>
    </source>
</evidence>
<feature type="transmembrane region" description="Helical" evidence="8">
    <location>
        <begin position="291"/>
        <end position="313"/>
    </location>
</feature>
<keyword evidence="6" id="KW-0675">Receptor</keyword>
<keyword evidence="12" id="KW-1185">Reference proteome</keyword>
<evidence type="ECO:0000256" key="6">
    <source>
        <dbReference type="ARBA" id="ARBA00023170"/>
    </source>
</evidence>
<dbReference type="PANTHER" id="PTHR15583">
    <property type="entry name" value="INTERLEUKIN-17 RECEPTOR"/>
    <property type="match status" value="1"/>
</dbReference>
<feature type="signal peptide" evidence="9">
    <location>
        <begin position="1"/>
        <end position="23"/>
    </location>
</feature>
<sequence length="582" mass="66816">MRVTIRSFFFVIVLCFLTERALASHCYPDYCQNLTELVPIPDFQCVLTRVQRGEDCAKLKFDDADKKSSKQDNAAIFALYAYVNYLDAQHKTTAFNLSISDINFHRLIMRYQNIANEDENACRYVQLYGNVSHPMPKDLYVSCPFSDATYEGSPYRLEYATIQEKYVYSKKYIFYVPQHKLIEDGVQVEMFTPFIYVDLSDSSNLALYVQPLPSRYNVTEYKVWLINNDTESTVITIISANKDNGHLRYNFSVPDGVYYVKVAALHPKCGEHGCANSTSPYIYIKHASDKLLIMIISLIWIPPVLLYASYHAFKLYRKRVLKRMAIRPNCLLVYSPTHPAHVKVMAELTKYLRCCNINAMIDMFDIAETANKDPGLWCNTAFQTADVVLVATSPSMSSAKSDTTIVYQNVDNHLLRLLKENYPRRNKRYYAIQLPYCKPDHIPEEARLFKKFRLPEDLTRLVKTIHGISCLRFLATSDTELLESIRCASMKVFEDEASSTAKNTDETDGLLPPIVIQETASHKIDRSNEVRRSDTPDGDVIPQSFTTNIDELNLLGEIAEEKTFDFNSTRNGCEFRIDKLNL</sequence>
<proteinExistence type="predicted"/>
<evidence type="ECO:0000259" key="10">
    <source>
        <dbReference type="PROSITE" id="PS51534"/>
    </source>
</evidence>
<dbReference type="PROSITE" id="PS51534">
    <property type="entry name" value="SEFIR"/>
    <property type="match status" value="1"/>
</dbReference>
<gene>
    <name evidence="11" type="ORF">LPLAT_LOCUS3129</name>
</gene>
<evidence type="ECO:0000256" key="7">
    <source>
        <dbReference type="ARBA" id="ARBA00023180"/>
    </source>
</evidence>
<evidence type="ECO:0000256" key="5">
    <source>
        <dbReference type="ARBA" id="ARBA00023136"/>
    </source>
</evidence>
<organism evidence="11 12">
    <name type="scientific">Lasius platythorax</name>
    <dbReference type="NCBI Taxonomy" id="488582"/>
    <lineage>
        <taxon>Eukaryota</taxon>
        <taxon>Metazoa</taxon>
        <taxon>Ecdysozoa</taxon>
        <taxon>Arthropoda</taxon>
        <taxon>Hexapoda</taxon>
        <taxon>Insecta</taxon>
        <taxon>Pterygota</taxon>
        <taxon>Neoptera</taxon>
        <taxon>Endopterygota</taxon>
        <taxon>Hymenoptera</taxon>
        <taxon>Apocrita</taxon>
        <taxon>Aculeata</taxon>
        <taxon>Formicoidea</taxon>
        <taxon>Formicidae</taxon>
        <taxon>Formicinae</taxon>
        <taxon>Lasius</taxon>
        <taxon>Lasius</taxon>
    </lineage>
</organism>
<evidence type="ECO:0000313" key="11">
    <source>
        <dbReference type="EMBL" id="CAL1677057.1"/>
    </source>
</evidence>
<evidence type="ECO:0000256" key="9">
    <source>
        <dbReference type="SAM" id="SignalP"/>
    </source>
</evidence>
<evidence type="ECO:0000256" key="2">
    <source>
        <dbReference type="ARBA" id="ARBA00022692"/>
    </source>
</evidence>
<evidence type="ECO:0000256" key="4">
    <source>
        <dbReference type="ARBA" id="ARBA00022989"/>
    </source>
</evidence>
<dbReference type="AlphaFoldDB" id="A0AAV2NBL1"/>
<dbReference type="Gene3D" id="3.40.50.11530">
    <property type="match status" value="1"/>
</dbReference>
<evidence type="ECO:0000313" key="12">
    <source>
        <dbReference type="Proteomes" id="UP001497644"/>
    </source>
</evidence>
<feature type="chain" id="PRO_5043853210" description="SEFIR domain-containing protein" evidence="9">
    <location>
        <begin position="24"/>
        <end position="582"/>
    </location>
</feature>
<comment type="subcellular location">
    <subcellularLocation>
        <location evidence="1">Membrane</location>
        <topology evidence="1">Single-pass type I membrane protein</topology>
    </subcellularLocation>
</comment>
<keyword evidence="3 9" id="KW-0732">Signal</keyword>
<dbReference type="InterPro" id="IPR013568">
    <property type="entry name" value="SEFIR_dom"/>
</dbReference>
<dbReference type="Pfam" id="PF08357">
    <property type="entry name" value="SEFIR"/>
    <property type="match status" value="1"/>
</dbReference>
<dbReference type="PANTHER" id="PTHR15583:SF7">
    <property type="entry name" value="INTERLEUKIN CYTOKINE RECEPTOR-RELATED PROTEIN 2"/>
    <property type="match status" value="1"/>
</dbReference>